<name>A0A9X6NJ09_HYPEX</name>
<dbReference type="Proteomes" id="UP000192578">
    <property type="component" value="Unassembled WGS sequence"/>
</dbReference>
<feature type="compositionally biased region" description="Basic and acidic residues" evidence="1">
    <location>
        <begin position="302"/>
        <end position="325"/>
    </location>
</feature>
<evidence type="ECO:0000313" key="3">
    <source>
        <dbReference type="Proteomes" id="UP000192578"/>
    </source>
</evidence>
<proteinExistence type="predicted"/>
<dbReference type="AlphaFoldDB" id="A0A9X6NJ09"/>
<organism evidence="2 3">
    <name type="scientific">Hypsibius exemplaris</name>
    <name type="common">Freshwater tardigrade</name>
    <dbReference type="NCBI Taxonomy" id="2072580"/>
    <lineage>
        <taxon>Eukaryota</taxon>
        <taxon>Metazoa</taxon>
        <taxon>Ecdysozoa</taxon>
        <taxon>Tardigrada</taxon>
        <taxon>Eutardigrada</taxon>
        <taxon>Parachela</taxon>
        <taxon>Hypsibioidea</taxon>
        <taxon>Hypsibiidae</taxon>
        <taxon>Hypsibius</taxon>
    </lineage>
</organism>
<feature type="region of interest" description="Disordered" evidence="1">
    <location>
        <begin position="292"/>
        <end position="332"/>
    </location>
</feature>
<evidence type="ECO:0000313" key="2">
    <source>
        <dbReference type="EMBL" id="OWA55017.1"/>
    </source>
</evidence>
<keyword evidence="3" id="KW-1185">Reference proteome</keyword>
<gene>
    <name evidence="2" type="ORF">BV898_19402</name>
</gene>
<dbReference type="EMBL" id="MTYJ01000507">
    <property type="protein sequence ID" value="OWA55017.1"/>
    <property type="molecule type" value="Genomic_DNA"/>
</dbReference>
<accession>A0A9X6NJ09</accession>
<evidence type="ECO:0000256" key="1">
    <source>
        <dbReference type="SAM" id="MobiDB-lite"/>
    </source>
</evidence>
<protein>
    <submittedName>
        <fullName evidence="2">Uncharacterized protein</fullName>
    </submittedName>
</protein>
<sequence length="360" mass="41649">MKASGRRYFLTAFVLLAVTDLTYGTWRYYNTYLSYGSGDTMIQTFHAQGGTNVPHKKWNVECLDGEAIVGISDWWDDFERLEQVWCKFMFPNKPSSNGMYPYYSGCHVRNITDTPICYNAQDHVRTVNTFVTGFWNASWFWFMFRTPGIDDLLPYKCCKTPPGYYIDYMSCYYVPTHDVFFEYYDNTFNFVVYCSNGYVMTGLGRKVNQYSREGQIDWIQCCRVGLGKPFSVQPPVIYSKSGAAAYYAPGSTSGLSIPAAYQAQYRSDLGEDASNVDDHQNILQRNYTTTVDLKKRRSRPKHPLEEKTKEARPELHHLLARDQRTPRPGSKDYAAIEKAYNDASDAEEVRMRFRPTRREA</sequence>
<reference evidence="3" key="1">
    <citation type="submission" date="2017-01" db="EMBL/GenBank/DDBJ databases">
        <title>Comparative genomics of anhydrobiosis in the tardigrade Hypsibius dujardini.</title>
        <authorList>
            <person name="Yoshida Y."/>
            <person name="Koutsovoulos G."/>
            <person name="Laetsch D."/>
            <person name="Stevens L."/>
            <person name="Kumar S."/>
            <person name="Horikawa D."/>
            <person name="Ishino K."/>
            <person name="Komine S."/>
            <person name="Tomita M."/>
            <person name="Blaxter M."/>
            <person name="Arakawa K."/>
        </authorList>
    </citation>
    <scope>NUCLEOTIDE SEQUENCE [LARGE SCALE GENOMIC DNA]</scope>
    <source>
        <strain evidence="3">Z151</strain>
    </source>
</reference>
<comment type="caution">
    <text evidence="2">The sequence shown here is derived from an EMBL/GenBank/DDBJ whole genome shotgun (WGS) entry which is preliminary data.</text>
</comment>